<dbReference type="Proteomes" id="UP001302602">
    <property type="component" value="Unassembled WGS sequence"/>
</dbReference>
<accession>A0AAN6Z7G3</accession>
<dbReference type="AlphaFoldDB" id="A0AAN6Z7G3"/>
<protein>
    <submittedName>
        <fullName evidence="2">Uncharacterized protein</fullName>
    </submittedName>
</protein>
<evidence type="ECO:0000256" key="1">
    <source>
        <dbReference type="SAM" id="MobiDB-lite"/>
    </source>
</evidence>
<feature type="region of interest" description="Disordered" evidence="1">
    <location>
        <begin position="80"/>
        <end position="116"/>
    </location>
</feature>
<organism evidence="2 3">
    <name type="scientific">Parathielavia appendiculata</name>
    <dbReference type="NCBI Taxonomy" id="2587402"/>
    <lineage>
        <taxon>Eukaryota</taxon>
        <taxon>Fungi</taxon>
        <taxon>Dikarya</taxon>
        <taxon>Ascomycota</taxon>
        <taxon>Pezizomycotina</taxon>
        <taxon>Sordariomycetes</taxon>
        <taxon>Sordariomycetidae</taxon>
        <taxon>Sordariales</taxon>
        <taxon>Chaetomiaceae</taxon>
        <taxon>Parathielavia</taxon>
    </lineage>
</organism>
<dbReference type="GeneID" id="87823097"/>
<evidence type="ECO:0000313" key="3">
    <source>
        <dbReference type="Proteomes" id="UP001302602"/>
    </source>
</evidence>
<proteinExistence type="predicted"/>
<keyword evidence="3" id="KW-1185">Reference proteome</keyword>
<reference evidence="2" key="2">
    <citation type="submission" date="2023-05" db="EMBL/GenBank/DDBJ databases">
        <authorList>
            <consortium name="Lawrence Berkeley National Laboratory"/>
            <person name="Steindorff A."/>
            <person name="Hensen N."/>
            <person name="Bonometti L."/>
            <person name="Westerberg I."/>
            <person name="Brannstrom I.O."/>
            <person name="Guillou S."/>
            <person name="Cros-Aarteil S."/>
            <person name="Calhoun S."/>
            <person name="Haridas S."/>
            <person name="Kuo A."/>
            <person name="Mondo S."/>
            <person name="Pangilinan J."/>
            <person name="Riley R."/>
            <person name="Labutti K."/>
            <person name="Andreopoulos B."/>
            <person name="Lipzen A."/>
            <person name="Chen C."/>
            <person name="Yanf M."/>
            <person name="Daum C."/>
            <person name="Ng V."/>
            <person name="Clum A."/>
            <person name="Ohm R."/>
            <person name="Martin F."/>
            <person name="Silar P."/>
            <person name="Natvig D."/>
            <person name="Lalanne C."/>
            <person name="Gautier V."/>
            <person name="Ament-Velasquez S.L."/>
            <person name="Kruys A."/>
            <person name="Hutchinson M.I."/>
            <person name="Powell A.J."/>
            <person name="Barry K."/>
            <person name="Miller A.N."/>
            <person name="Grigoriev I.V."/>
            <person name="Debuchy R."/>
            <person name="Gladieux P."/>
            <person name="Thoren M.H."/>
            <person name="Johannesson H."/>
        </authorList>
    </citation>
    <scope>NUCLEOTIDE SEQUENCE</scope>
    <source>
        <strain evidence="2">CBS 731.68</strain>
    </source>
</reference>
<sequence length="179" mass="19503">MTKTGSRATILRGSGITILSMRHMTRTGSGATILRGSGVTILSQRHRVLISTLHLPHQCPHRSFGVFVCQTSKATAVKEYDGVENASDYPRPGETGEGSSESSSKHHPRMPSIPSRKSIRNLISFEPESVSSLSTPALQRSLTEQLQLFQSKTQNSSTCLPLKLRFPRPTSTPTALSCK</sequence>
<name>A0AAN6Z7G3_9PEZI</name>
<reference evidence="2" key="1">
    <citation type="journal article" date="2023" name="Mol. Phylogenet. Evol.">
        <title>Genome-scale phylogeny and comparative genomics of the fungal order Sordariales.</title>
        <authorList>
            <person name="Hensen N."/>
            <person name="Bonometti L."/>
            <person name="Westerberg I."/>
            <person name="Brannstrom I.O."/>
            <person name="Guillou S."/>
            <person name="Cros-Aarteil S."/>
            <person name="Calhoun S."/>
            <person name="Haridas S."/>
            <person name="Kuo A."/>
            <person name="Mondo S."/>
            <person name="Pangilinan J."/>
            <person name="Riley R."/>
            <person name="LaButti K."/>
            <person name="Andreopoulos B."/>
            <person name="Lipzen A."/>
            <person name="Chen C."/>
            <person name="Yan M."/>
            <person name="Daum C."/>
            <person name="Ng V."/>
            <person name="Clum A."/>
            <person name="Steindorff A."/>
            <person name="Ohm R.A."/>
            <person name="Martin F."/>
            <person name="Silar P."/>
            <person name="Natvig D.O."/>
            <person name="Lalanne C."/>
            <person name="Gautier V."/>
            <person name="Ament-Velasquez S.L."/>
            <person name="Kruys A."/>
            <person name="Hutchinson M.I."/>
            <person name="Powell A.J."/>
            <person name="Barry K."/>
            <person name="Miller A.N."/>
            <person name="Grigoriev I.V."/>
            <person name="Debuchy R."/>
            <person name="Gladieux P."/>
            <person name="Hiltunen Thoren M."/>
            <person name="Johannesson H."/>
        </authorList>
    </citation>
    <scope>NUCLEOTIDE SEQUENCE</scope>
    <source>
        <strain evidence="2">CBS 731.68</strain>
    </source>
</reference>
<dbReference type="EMBL" id="MU853224">
    <property type="protein sequence ID" value="KAK4127867.1"/>
    <property type="molecule type" value="Genomic_DNA"/>
</dbReference>
<gene>
    <name evidence="2" type="ORF">N657DRAFT_232822</name>
</gene>
<comment type="caution">
    <text evidence="2">The sequence shown here is derived from an EMBL/GenBank/DDBJ whole genome shotgun (WGS) entry which is preliminary data.</text>
</comment>
<dbReference type="RefSeq" id="XP_062651638.1">
    <property type="nucleotide sequence ID" value="XM_062786331.1"/>
</dbReference>
<evidence type="ECO:0000313" key="2">
    <source>
        <dbReference type="EMBL" id="KAK4127867.1"/>
    </source>
</evidence>